<feature type="domain" description="ABC transmembrane type-1" evidence="7">
    <location>
        <begin position="130"/>
        <end position="329"/>
    </location>
</feature>
<feature type="transmembrane region" description="Helical" evidence="6">
    <location>
        <begin position="250"/>
        <end position="273"/>
    </location>
</feature>
<sequence>MVAGGGNNDADVAAPVVPPPLHDEEEDDDVFVMEESFDDEDFDSDDEGAAASQVQGGLTSVAATTSVPLSTASSSGSGKFGVGRVGDVLLAATLLAVSYGLVWTSAHVFSTSPYAALTISTSLSVLPWYAAQSLTRMVVGYVVSLLFSVGYAYTAYRVPLAAQALMLVIDVLQSIPLLSFLPAVVLGLIALFPGTRIGVELAAVLLLFTSMAWNMVLGFYQSLCGIPRDLVDVATVLKMSSWKRFWVLEAPAGVIGLVWNSIMSVAGGWFFLISIESFTLGNRDFRLPGLGSFLAVAAEAGDYGAIGAGLAVVIALVVAAAAAAAAAVTSSAAAAAPPPPATALASAAPSGGGGAPAAAAAAMPPPPSSGGGGLRLPPVVGTVANWLVRAGFVATVAAASVAGAVSLAALPLATWGTLLVGAVLTFARVLAALALSLAWTVPVGVAIGRDPALAARVQPLVQIAASVPATALFPFLLVGLARVGGGLGVASIVLMLLGTMWYVLFNVIAGAQAIPGELFEVDAVYGKDAGGLQRRLKRWRTLIMPGIFPYLMTGVVTAVGGAWNASIVSEYVVFRGGVMSTRGLGASISAAAASGEYGVLLGGTALMAAMVLATNRLVWAPLIQLANDKYKL</sequence>
<feature type="transmembrane region" description="Helical" evidence="6">
    <location>
        <begin position="542"/>
        <end position="563"/>
    </location>
</feature>
<dbReference type="CDD" id="cd06261">
    <property type="entry name" value="TM_PBP2"/>
    <property type="match status" value="2"/>
</dbReference>
<feature type="transmembrane region" description="Helical" evidence="6">
    <location>
        <begin position="307"/>
        <end position="328"/>
    </location>
</feature>
<dbReference type="Proteomes" id="UP000218209">
    <property type="component" value="Unassembled WGS sequence"/>
</dbReference>
<feature type="transmembrane region" description="Helical" evidence="6">
    <location>
        <begin position="112"/>
        <end position="131"/>
    </location>
</feature>
<keyword evidence="3 6" id="KW-1133">Transmembrane helix</keyword>
<dbReference type="GO" id="GO:0016020">
    <property type="term" value="C:membrane"/>
    <property type="evidence" value="ECO:0007669"/>
    <property type="project" value="UniProtKB-SubCell"/>
</dbReference>
<evidence type="ECO:0000256" key="4">
    <source>
        <dbReference type="ARBA" id="ARBA00023136"/>
    </source>
</evidence>
<feature type="transmembrane region" description="Helical" evidence="6">
    <location>
        <begin position="199"/>
        <end position="220"/>
    </location>
</feature>
<dbReference type="PANTHER" id="PTHR42744:SF1">
    <property type="entry name" value="BINDING-PROTEIN-DEPENDENT TRANSPORT SYSTEMS INNER MEMBRANE COMPONENT"/>
    <property type="match status" value="1"/>
</dbReference>
<feature type="domain" description="ABC transmembrane type-1" evidence="7">
    <location>
        <begin position="422"/>
        <end position="618"/>
    </location>
</feature>
<feature type="transmembrane region" description="Helical" evidence="6">
    <location>
        <begin position="162"/>
        <end position="192"/>
    </location>
</feature>
<keyword evidence="2 6" id="KW-0812">Transmembrane</keyword>
<gene>
    <name evidence="8" type="ORF">BU14_0519s0018</name>
</gene>
<dbReference type="Pfam" id="PF00528">
    <property type="entry name" value="BPD_transp_1"/>
    <property type="match status" value="2"/>
</dbReference>
<dbReference type="PROSITE" id="PS50928">
    <property type="entry name" value="ABC_TM1"/>
    <property type="match status" value="2"/>
</dbReference>
<evidence type="ECO:0000259" key="7">
    <source>
        <dbReference type="PROSITE" id="PS50928"/>
    </source>
</evidence>
<evidence type="ECO:0000256" key="3">
    <source>
        <dbReference type="ARBA" id="ARBA00022989"/>
    </source>
</evidence>
<feature type="transmembrane region" description="Helical" evidence="6">
    <location>
        <begin position="419"/>
        <end position="448"/>
    </location>
</feature>
<feature type="transmembrane region" description="Helical" evidence="6">
    <location>
        <begin position="392"/>
        <end position="413"/>
    </location>
</feature>
<dbReference type="AlphaFoldDB" id="A0A1X6NSL5"/>
<evidence type="ECO:0000313" key="9">
    <source>
        <dbReference type="Proteomes" id="UP000218209"/>
    </source>
</evidence>
<dbReference type="GO" id="GO:0055085">
    <property type="term" value="P:transmembrane transport"/>
    <property type="evidence" value="ECO:0007669"/>
    <property type="project" value="InterPro"/>
</dbReference>
<proteinExistence type="predicted"/>
<dbReference type="EMBL" id="KV919122">
    <property type="protein sequence ID" value="OSX71604.1"/>
    <property type="molecule type" value="Genomic_DNA"/>
</dbReference>
<protein>
    <recommendedName>
        <fullName evidence="7">ABC transmembrane type-1 domain-containing protein</fullName>
    </recommendedName>
</protein>
<evidence type="ECO:0000256" key="1">
    <source>
        <dbReference type="ARBA" id="ARBA00004141"/>
    </source>
</evidence>
<dbReference type="PANTHER" id="PTHR42744">
    <property type="entry name" value="BINDING-PROTEIN-DEPENDENT TRANSPORT SYSTEMS INNER MEMBRANE COMPONENT"/>
    <property type="match status" value="1"/>
</dbReference>
<dbReference type="InterPro" id="IPR035906">
    <property type="entry name" value="MetI-like_sf"/>
</dbReference>
<evidence type="ECO:0000313" key="8">
    <source>
        <dbReference type="EMBL" id="OSX71604.1"/>
    </source>
</evidence>
<reference evidence="8 9" key="1">
    <citation type="submission" date="2017-03" db="EMBL/GenBank/DDBJ databases">
        <title>WGS assembly of Porphyra umbilicalis.</title>
        <authorList>
            <person name="Brawley S.H."/>
            <person name="Blouin N.A."/>
            <person name="Ficko-Blean E."/>
            <person name="Wheeler G.L."/>
            <person name="Lohr M."/>
            <person name="Goodson H.V."/>
            <person name="Jenkins J.W."/>
            <person name="Blaby-Haas C.E."/>
            <person name="Helliwell K.E."/>
            <person name="Chan C."/>
            <person name="Marriage T."/>
            <person name="Bhattacharya D."/>
            <person name="Klein A.S."/>
            <person name="Badis Y."/>
            <person name="Brodie J."/>
            <person name="Cao Y."/>
            <person name="Collen J."/>
            <person name="Dittami S.M."/>
            <person name="Gachon C.M."/>
            <person name="Green B.R."/>
            <person name="Karpowicz S."/>
            <person name="Kim J.W."/>
            <person name="Kudahl U."/>
            <person name="Lin S."/>
            <person name="Michel G."/>
            <person name="Mittag M."/>
            <person name="Olson B.J."/>
            <person name="Pangilinan J."/>
            <person name="Peng Y."/>
            <person name="Qiu H."/>
            <person name="Shu S."/>
            <person name="Singer J.T."/>
            <person name="Smith A.G."/>
            <person name="Sprecher B.N."/>
            <person name="Wagner V."/>
            <person name="Wang W."/>
            <person name="Wang Z.-Y."/>
            <person name="Yan J."/>
            <person name="Yarish C."/>
            <person name="Zoeuner-Riek S."/>
            <person name="Zhuang Y."/>
            <person name="Zou Y."/>
            <person name="Lindquist E.A."/>
            <person name="Grimwood J."/>
            <person name="Barry K."/>
            <person name="Rokhsar D.S."/>
            <person name="Schmutz J."/>
            <person name="Stiller J.W."/>
            <person name="Grossman A.R."/>
            <person name="Prochnik S.E."/>
        </authorList>
    </citation>
    <scope>NUCLEOTIDE SEQUENCE [LARGE SCALE GENOMIC DNA]</scope>
    <source>
        <strain evidence="8">4086291</strain>
    </source>
</reference>
<dbReference type="Gene3D" id="1.10.3720.10">
    <property type="entry name" value="MetI-like"/>
    <property type="match status" value="2"/>
</dbReference>
<keyword evidence="4 6" id="KW-0472">Membrane</keyword>
<evidence type="ECO:0000256" key="2">
    <source>
        <dbReference type="ARBA" id="ARBA00022692"/>
    </source>
</evidence>
<keyword evidence="9" id="KW-1185">Reference proteome</keyword>
<organism evidence="8 9">
    <name type="scientific">Porphyra umbilicalis</name>
    <name type="common">Purple laver</name>
    <name type="synonym">Red alga</name>
    <dbReference type="NCBI Taxonomy" id="2786"/>
    <lineage>
        <taxon>Eukaryota</taxon>
        <taxon>Rhodophyta</taxon>
        <taxon>Bangiophyceae</taxon>
        <taxon>Bangiales</taxon>
        <taxon>Bangiaceae</taxon>
        <taxon>Porphyra</taxon>
    </lineage>
</organism>
<dbReference type="OrthoDB" id="3727at2759"/>
<evidence type="ECO:0000256" key="6">
    <source>
        <dbReference type="SAM" id="Phobius"/>
    </source>
</evidence>
<feature type="transmembrane region" description="Helical" evidence="6">
    <location>
        <begin position="597"/>
        <end position="619"/>
    </location>
</feature>
<feature type="region of interest" description="Disordered" evidence="5">
    <location>
        <begin position="1"/>
        <end position="28"/>
    </location>
</feature>
<evidence type="ECO:0000256" key="5">
    <source>
        <dbReference type="SAM" id="MobiDB-lite"/>
    </source>
</evidence>
<name>A0A1X6NSL5_PORUM</name>
<comment type="subcellular location">
    <subcellularLocation>
        <location evidence="1">Membrane</location>
        <topology evidence="1">Multi-pass membrane protein</topology>
    </subcellularLocation>
</comment>
<feature type="transmembrane region" description="Helical" evidence="6">
    <location>
        <begin position="88"/>
        <end position="106"/>
    </location>
</feature>
<dbReference type="InterPro" id="IPR000515">
    <property type="entry name" value="MetI-like"/>
</dbReference>
<accession>A0A1X6NSL5</accession>
<dbReference type="SUPFAM" id="SSF161098">
    <property type="entry name" value="MetI-like"/>
    <property type="match status" value="2"/>
</dbReference>
<feature type="transmembrane region" description="Helical" evidence="6">
    <location>
        <begin position="138"/>
        <end position="156"/>
    </location>
</feature>
<feature type="transmembrane region" description="Helical" evidence="6">
    <location>
        <begin position="460"/>
        <end position="481"/>
    </location>
</feature>
<feature type="transmembrane region" description="Helical" evidence="6">
    <location>
        <begin position="487"/>
        <end position="509"/>
    </location>
</feature>